<feature type="region of interest" description="Disordered" evidence="1">
    <location>
        <begin position="774"/>
        <end position="915"/>
    </location>
</feature>
<dbReference type="STRING" id="479433.Caci_7569"/>
<dbReference type="HOGENOM" id="CLU_318009_0_0_11"/>
<evidence type="ECO:0000256" key="1">
    <source>
        <dbReference type="SAM" id="MobiDB-lite"/>
    </source>
</evidence>
<feature type="compositionally biased region" description="Pro residues" evidence="1">
    <location>
        <begin position="903"/>
        <end position="915"/>
    </location>
</feature>
<feature type="region of interest" description="Disordered" evidence="1">
    <location>
        <begin position="291"/>
        <end position="310"/>
    </location>
</feature>
<gene>
    <name evidence="2" type="ordered locus">Caci_7569</name>
</gene>
<name>C7QBA2_CATAD</name>
<dbReference type="RefSeq" id="WP_015796118.1">
    <property type="nucleotide sequence ID" value="NC_013131.1"/>
</dbReference>
<evidence type="ECO:0000313" key="3">
    <source>
        <dbReference type="Proteomes" id="UP000000851"/>
    </source>
</evidence>
<protein>
    <submittedName>
        <fullName evidence="2">Uncharacterized protein</fullName>
    </submittedName>
</protein>
<evidence type="ECO:0000313" key="2">
    <source>
        <dbReference type="EMBL" id="ACU76393.1"/>
    </source>
</evidence>
<sequence length="915" mass="97584">MVAGLVDAVHFAGRDDAWAVLRGLGEAGVAEGIAGASLPLCVAVSDFVLEEPSSATAVALARRALADETVADPDTVLRALIRLADPVVDEALVRTEGKRPRAWVLAALVRDRRGADGRPVIAPGIEQFLRGQLVRATRRHAGRDNPTPARVEAEITRAACYADDADLVATALPLAMRFQLMPPVMRGLLTLRDHGLLSSLWEGYGGLREVATTVMATSVGHYGPWWEPVLAFGDTGDDAALVKAPRRLRTDRLPPAHDADSWTRPNIGSQHYEMPWDAVLEYAALVGKGEEGTQAGQATSRGLDEAAAREDVPQDVRATFEERYPRAVFWSARPDIETLRRAHDSAERLTPATRHFATRELLRRGLLHGSLSAKEAVAHAEPAAELLALALPTPPGLAKYYTAKGKNSFAPHFVHIPAEADERYQAELRTAVAEAIGTDPARWLKVLTRVAAWEGSLATLLDAVDAGEPLPQRRGSRWPRGVDPAAVLLEVAPEGLVAALQEAAGQSGAKPFADNGGLGADPAQSSSPESRALTGVLTRILDRGPAPRWLLDLAVGPHGTFAMRLAAARNPAATVGTLWRLADREPAEPGVLAAVYLHPLASLELRIAAVVRSETAGGLYPGLVRRLVTRYAEPALLQPALESHDPELLHSVLRRSNRSLQTDRRVVGYAHLAAAAGPEPVWALELERAGSLERMHEAVRASMSSHNDEPLQAAAAGIARPDPERITELWDAGFQQTRPDTADRVRKHLDGRPERWLRLAEPGTTLHGMLAELEGGEPHVPQPRRDSDTPAPPIAPPPTTATPTPRDPKPRLSQTPSLLPPLPRNKSEPEPESGAGAGLEPAASAIPAPAPHHPTTHPKATAGATPTPAPQKPTAHPEPTASAISAPALHHPAPHHPTAHPEPASPGEPPKPPAA</sequence>
<dbReference type="PRINTS" id="PR01217">
    <property type="entry name" value="PRICHEXTENSN"/>
</dbReference>
<feature type="compositionally biased region" description="Pro residues" evidence="1">
    <location>
        <begin position="790"/>
        <end position="800"/>
    </location>
</feature>
<proteinExistence type="predicted"/>
<dbReference type="eggNOG" id="COG3147">
    <property type="taxonomic scope" value="Bacteria"/>
</dbReference>
<feature type="compositionally biased region" description="Low complexity" evidence="1">
    <location>
        <begin position="857"/>
        <end position="866"/>
    </location>
</feature>
<dbReference type="InParanoid" id="C7QBA2"/>
<keyword evidence="3" id="KW-1185">Reference proteome</keyword>
<reference evidence="2 3" key="1">
    <citation type="journal article" date="2009" name="Stand. Genomic Sci.">
        <title>Complete genome sequence of Catenulispora acidiphila type strain (ID 139908).</title>
        <authorList>
            <person name="Copeland A."/>
            <person name="Lapidus A."/>
            <person name="Glavina Del Rio T."/>
            <person name="Nolan M."/>
            <person name="Lucas S."/>
            <person name="Chen F."/>
            <person name="Tice H."/>
            <person name="Cheng J.F."/>
            <person name="Bruce D."/>
            <person name="Goodwin L."/>
            <person name="Pitluck S."/>
            <person name="Mikhailova N."/>
            <person name="Pati A."/>
            <person name="Ivanova N."/>
            <person name="Mavromatis K."/>
            <person name="Chen A."/>
            <person name="Palaniappan K."/>
            <person name="Chain P."/>
            <person name="Land M."/>
            <person name="Hauser L."/>
            <person name="Chang Y.J."/>
            <person name="Jeffries C.D."/>
            <person name="Chertkov O."/>
            <person name="Brettin T."/>
            <person name="Detter J.C."/>
            <person name="Han C."/>
            <person name="Ali Z."/>
            <person name="Tindall B.J."/>
            <person name="Goker M."/>
            <person name="Bristow J."/>
            <person name="Eisen J.A."/>
            <person name="Markowitz V."/>
            <person name="Hugenholtz P."/>
            <person name="Kyrpides N.C."/>
            <person name="Klenk H.P."/>
        </authorList>
    </citation>
    <scope>NUCLEOTIDE SEQUENCE [LARGE SCALE GENOMIC DNA]</scope>
    <source>
        <strain evidence="3">DSM 44928 / JCM 14897 / NBRC 102108 / NRRL B-24433 / ID139908</strain>
    </source>
</reference>
<feature type="compositionally biased region" description="Low complexity" evidence="1">
    <location>
        <begin position="881"/>
        <end position="891"/>
    </location>
</feature>
<dbReference type="EMBL" id="CP001700">
    <property type="protein sequence ID" value="ACU76393.1"/>
    <property type="molecule type" value="Genomic_DNA"/>
</dbReference>
<organism evidence="2 3">
    <name type="scientific">Catenulispora acidiphila (strain DSM 44928 / JCM 14897 / NBRC 102108 / NRRL B-24433 / ID139908)</name>
    <dbReference type="NCBI Taxonomy" id="479433"/>
    <lineage>
        <taxon>Bacteria</taxon>
        <taxon>Bacillati</taxon>
        <taxon>Actinomycetota</taxon>
        <taxon>Actinomycetes</taxon>
        <taxon>Catenulisporales</taxon>
        <taxon>Catenulisporaceae</taxon>
        <taxon>Catenulispora</taxon>
    </lineage>
</organism>
<accession>C7QBA2</accession>
<dbReference type="KEGG" id="cai:Caci_7569"/>
<dbReference type="Proteomes" id="UP000000851">
    <property type="component" value="Chromosome"/>
</dbReference>
<dbReference type="AlphaFoldDB" id="C7QBA2"/>
<feature type="region of interest" description="Disordered" evidence="1">
    <location>
        <begin position="508"/>
        <end position="529"/>
    </location>
</feature>